<evidence type="ECO:0000256" key="1">
    <source>
        <dbReference type="ARBA" id="ARBA00004173"/>
    </source>
</evidence>
<evidence type="ECO:0000256" key="2">
    <source>
        <dbReference type="ARBA" id="ARBA00006425"/>
    </source>
</evidence>
<keyword evidence="3" id="KW-0496">Mitochondrion</keyword>
<dbReference type="SUPFAM" id="SSF47694">
    <property type="entry name" value="Cytochrome c oxidase subunit h"/>
    <property type="match status" value="1"/>
</dbReference>
<keyword evidence="8" id="KW-1185">Reference proteome</keyword>
<evidence type="ECO:0000259" key="6">
    <source>
        <dbReference type="Pfam" id="PF01918"/>
    </source>
</evidence>
<dbReference type="Pfam" id="PF02297">
    <property type="entry name" value="COX6B"/>
    <property type="match status" value="1"/>
</dbReference>
<feature type="compositionally biased region" description="Basic and acidic residues" evidence="5">
    <location>
        <begin position="273"/>
        <end position="282"/>
    </location>
</feature>
<feature type="compositionally biased region" description="Low complexity" evidence="5">
    <location>
        <begin position="173"/>
        <end position="188"/>
    </location>
</feature>
<dbReference type="EMBL" id="CP076661">
    <property type="protein sequence ID" value="QWU86478.1"/>
    <property type="molecule type" value="Genomic_DNA"/>
</dbReference>
<feature type="region of interest" description="Disordered" evidence="5">
    <location>
        <begin position="1"/>
        <end position="49"/>
    </location>
</feature>
<evidence type="ECO:0000256" key="5">
    <source>
        <dbReference type="SAM" id="MobiDB-lite"/>
    </source>
</evidence>
<gene>
    <name evidence="7" type="ORF">CA3LBN_000696</name>
</gene>
<protein>
    <recommendedName>
        <fullName evidence="6">DNA/RNA-binding protein Alba-like domain-containing protein</fullName>
    </recommendedName>
</protein>
<dbReference type="Gene3D" id="1.10.10.140">
    <property type="entry name" value="Cytochrome c oxidase, subunit VIb"/>
    <property type="match status" value="1"/>
</dbReference>
<dbReference type="Pfam" id="PF01918">
    <property type="entry name" value="Alba"/>
    <property type="match status" value="1"/>
</dbReference>
<evidence type="ECO:0000256" key="4">
    <source>
        <dbReference type="ARBA" id="ARBA00023157"/>
    </source>
</evidence>
<name>A0ABX8I3L3_9ASCO</name>
<organism evidence="7 8">
    <name type="scientific">Candidozyma haemuli</name>
    <dbReference type="NCBI Taxonomy" id="45357"/>
    <lineage>
        <taxon>Eukaryota</taxon>
        <taxon>Fungi</taxon>
        <taxon>Dikarya</taxon>
        <taxon>Ascomycota</taxon>
        <taxon>Saccharomycotina</taxon>
        <taxon>Pichiomycetes</taxon>
        <taxon>Metschnikowiaceae</taxon>
        <taxon>Candidozyma</taxon>
    </lineage>
</organism>
<feature type="compositionally biased region" description="Polar residues" evidence="5">
    <location>
        <begin position="129"/>
        <end position="139"/>
    </location>
</feature>
<evidence type="ECO:0000313" key="8">
    <source>
        <dbReference type="Proteomes" id="UP000825434"/>
    </source>
</evidence>
<accession>A0ABX8I3L3</accession>
<feature type="compositionally biased region" description="Basic and acidic residues" evidence="5">
    <location>
        <begin position="195"/>
        <end position="216"/>
    </location>
</feature>
<evidence type="ECO:0000256" key="3">
    <source>
        <dbReference type="ARBA" id="ARBA00023128"/>
    </source>
</evidence>
<dbReference type="Proteomes" id="UP000825434">
    <property type="component" value="Chromosome 1"/>
</dbReference>
<dbReference type="PROSITE" id="PS51808">
    <property type="entry name" value="CHCH"/>
    <property type="match status" value="1"/>
</dbReference>
<feature type="region of interest" description="Disordered" evidence="5">
    <location>
        <begin position="172"/>
        <end position="299"/>
    </location>
</feature>
<dbReference type="InterPro" id="IPR048280">
    <property type="entry name" value="COX6B-like"/>
</dbReference>
<dbReference type="InterPro" id="IPR002775">
    <property type="entry name" value="DNA/RNA-bd_Alba-like"/>
</dbReference>
<proteinExistence type="inferred from homology"/>
<keyword evidence="4" id="KW-1015">Disulfide bond</keyword>
<dbReference type="CDD" id="cd00926">
    <property type="entry name" value="Cyt_c_Oxidase_VIb"/>
    <property type="match status" value="1"/>
</dbReference>
<feature type="compositionally biased region" description="Basic and acidic residues" evidence="5">
    <location>
        <begin position="254"/>
        <end position="265"/>
    </location>
</feature>
<reference evidence="7 8" key="1">
    <citation type="submission" date="2021-06" db="EMBL/GenBank/DDBJ databases">
        <title>Candida outbreak in Lebanon.</title>
        <authorList>
            <person name="Finianos M."/>
        </authorList>
    </citation>
    <scope>NUCLEOTIDE SEQUENCE [LARGE SCALE GENOMIC DNA]</scope>
    <source>
        <strain evidence="7">CA3LBN</strain>
    </source>
</reference>
<feature type="compositionally biased region" description="Polar residues" evidence="5">
    <location>
        <begin position="227"/>
        <end position="236"/>
    </location>
</feature>
<dbReference type="InterPro" id="IPR036549">
    <property type="entry name" value="CX6/COA6-like_sf"/>
</dbReference>
<feature type="region of interest" description="Disordered" evidence="5">
    <location>
        <begin position="99"/>
        <end position="139"/>
    </location>
</feature>
<feature type="compositionally biased region" description="Low complexity" evidence="5">
    <location>
        <begin position="237"/>
        <end position="253"/>
    </location>
</feature>
<dbReference type="PANTHER" id="PTHR11387">
    <property type="entry name" value="CYTOCHROME C OXIDASE SUBUNIT 6B"/>
    <property type="match status" value="1"/>
</dbReference>
<evidence type="ECO:0000313" key="7">
    <source>
        <dbReference type="EMBL" id="QWU86478.1"/>
    </source>
</evidence>
<sequence>MSNQEGANLNELEVLTAGTEQFMFPDSGGPSGIENGLPVPQNAPRVEPLSREPKPLAQHAMQPLANRTSPPGTVIADAANNMYVIDQNGYAVPMRPVQRRKPQTPTEHIPKEIPSPPRARKRRGFYQAPSKSGDNPKANNLMQYHSEVMQAVRYDRFYQGCTTNRYGSSEALSIQNSSSNTSRGSNASTKSSNSVDRRSREWSRNDRTRRDLRNGKPPEQLAMAQPPISTDATPDPSNSSGRSSSSVTSYSTSSREDPGGNKDVAKPTNNPEKSSKIPDKNSKQKKPQSFSDMPTGEERLAEISKEEEDVFVSESRELYVELTSVLKVQPKMDSSVFPISRNSPVEKHIQGAIASLNTNKLALLTARGNEVKKLVAIVEQIKQNGPKDVKQVNRLTLSPSLINPSYSSKHSIANIQAFFGDEVEMEDQEKSARKEIQGHKVYDLPCLSILLVRKAIEVHASKFDPRFPFTNQTKHCAQNYVDYHKCVNVKGEEFEPCQIFFKTFTSLCPVDWVGKWDDQREAGKFPIKLD</sequence>
<feature type="domain" description="DNA/RNA-binding protein Alba-like" evidence="6">
    <location>
        <begin position="337"/>
        <end position="397"/>
    </location>
</feature>
<comment type="subcellular location">
    <subcellularLocation>
        <location evidence="1">Mitochondrion</location>
    </subcellularLocation>
</comment>
<dbReference type="InterPro" id="IPR003213">
    <property type="entry name" value="Cyt_c_oxidase_su6B"/>
</dbReference>
<comment type="similarity">
    <text evidence="2">Belongs to the cytochrome c oxidase subunit 6B family.</text>
</comment>